<keyword evidence="3" id="KW-1185">Reference proteome</keyword>
<name>A0AAD3SKU9_NEPGR</name>
<evidence type="ECO:0000256" key="1">
    <source>
        <dbReference type="SAM" id="MobiDB-lite"/>
    </source>
</evidence>
<proteinExistence type="predicted"/>
<dbReference type="Proteomes" id="UP001279734">
    <property type="component" value="Unassembled WGS sequence"/>
</dbReference>
<dbReference type="EMBL" id="BSYO01000012">
    <property type="protein sequence ID" value="GMH12604.1"/>
    <property type="molecule type" value="Genomic_DNA"/>
</dbReference>
<evidence type="ECO:0000313" key="2">
    <source>
        <dbReference type="EMBL" id="GMH12604.1"/>
    </source>
</evidence>
<sequence>MNAPAASRSRLFMDPFDQRGHGSTRRSRREANRSHRSLSKRMPNFAAFCSRSLRARQRRIFLKTYKLSSIDDNSTQSNSQKLIQAASKVKSVMISFVAAARMSSLRRCLNPNSINWQPSATSPREEKINTNQFAFLSNIKFKRIVQINHSC</sequence>
<organism evidence="2 3">
    <name type="scientific">Nepenthes gracilis</name>
    <name type="common">Slender pitcher plant</name>
    <dbReference type="NCBI Taxonomy" id="150966"/>
    <lineage>
        <taxon>Eukaryota</taxon>
        <taxon>Viridiplantae</taxon>
        <taxon>Streptophyta</taxon>
        <taxon>Embryophyta</taxon>
        <taxon>Tracheophyta</taxon>
        <taxon>Spermatophyta</taxon>
        <taxon>Magnoliopsida</taxon>
        <taxon>eudicotyledons</taxon>
        <taxon>Gunneridae</taxon>
        <taxon>Pentapetalae</taxon>
        <taxon>Caryophyllales</taxon>
        <taxon>Nepenthaceae</taxon>
        <taxon>Nepenthes</taxon>
    </lineage>
</organism>
<dbReference type="AlphaFoldDB" id="A0AAD3SKU9"/>
<accession>A0AAD3SKU9</accession>
<gene>
    <name evidence="2" type="ORF">Nepgr_014445</name>
</gene>
<reference evidence="2" key="1">
    <citation type="submission" date="2023-05" db="EMBL/GenBank/DDBJ databases">
        <title>Nepenthes gracilis genome sequencing.</title>
        <authorList>
            <person name="Fukushima K."/>
        </authorList>
    </citation>
    <scope>NUCLEOTIDE SEQUENCE</scope>
    <source>
        <strain evidence="2">SING2019-196</strain>
    </source>
</reference>
<evidence type="ECO:0000313" key="3">
    <source>
        <dbReference type="Proteomes" id="UP001279734"/>
    </source>
</evidence>
<protein>
    <submittedName>
        <fullName evidence="2">Uncharacterized protein</fullName>
    </submittedName>
</protein>
<feature type="compositionally biased region" description="Basic residues" evidence="1">
    <location>
        <begin position="22"/>
        <end position="37"/>
    </location>
</feature>
<feature type="region of interest" description="Disordered" evidence="1">
    <location>
        <begin position="1"/>
        <end position="37"/>
    </location>
</feature>
<comment type="caution">
    <text evidence="2">The sequence shown here is derived from an EMBL/GenBank/DDBJ whole genome shotgun (WGS) entry which is preliminary data.</text>
</comment>